<feature type="transmembrane region" description="Helical" evidence="1">
    <location>
        <begin position="648"/>
        <end position="671"/>
    </location>
</feature>
<evidence type="ECO:0000313" key="4">
    <source>
        <dbReference type="Proteomes" id="UP000464754"/>
    </source>
</evidence>
<protein>
    <recommendedName>
        <fullName evidence="2">ABC transporter domain-containing protein</fullName>
    </recommendedName>
</protein>
<dbReference type="SUPFAM" id="SSF52540">
    <property type="entry name" value="P-loop containing nucleoside triphosphate hydrolases"/>
    <property type="match status" value="1"/>
</dbReference>
<name>A0A6N4TN09_9FIRM</name>
<evidence type="ECO:0000259" key="2">
    <source>
        <dbReference type="PROSITE" id="PS50893"/>
    </source>
</evidence>
<dbReference type="GO" id="GO:0016887">
    <property type="term" value="F:ATP hydrolysis activity"/>
    <property type="evidence" value="ECO:0007669"/>
    <property type="project" value="InterPro"/>
</dbReference>
<proteinExistence type="predicted"/>
<dbReference type="RefSeq" id="WP_163052596.1">
    <property type="nucleotide sequence ID" value="NZ_AP019695.1"/>
</dbReference>
<reference evidence="4" key="1">
    <citation type="submission" date="2019-05" db="EMBL/GenBank/DDBJ databases">
        <title>Complete genome sequencing of Absiella argi strain JCM 30884.</title>
        <authorList>
            <person name="Sakamoto M."/>
            <person name="Murakami T."/>
            <person name="Mori H."/>
        </authorList>
    </citation>
    <scope>NUCLEOTIDE SEQUENCE [LARGE SCALE GENOMIC DNA]</scope>
    <source>
        <strain evidence="4">JCM 30884</strain>
    </source>
</reference>
<keyword evidence="1" id="KW-1133">Transmembrane helix</keyword>
<dbReference type="EMBL" id="AP019695">
    <property type="protein sequence ID" value="BBK23941.1"/>
    <property type="molecule type" value="Genomic_DNA"/>
</dbReference>
<gene>
    <name evidence="3" type="ORF">Aargi30884_28440</name>
</gene>
<organism evidence="3 4">
    <name type="scientific">Amedibacterium intestinale</name>
    <dbReference type="NCBI Taxonomy" id="2583452"/>
    <lineage>
        <taxon>Bacteria</taxon>
        <taxon>Bacillati</taxon>
        <taxon>Bacillota</taxon>
        <taxon>Erysipelotrichia</taxon>
        <taxon>Erysipelotrichales</taxon>
        <taxon>Erysipelotrichaceae</taxon>
        <taxon>Amedibacterium</taxon>
    </lineage>
</organism>
<dbReference type="InterPro" id="IPR003439">
    <property type="entry name" value="ABC_transporter-like_ATP-bd"/>
</dbReference>
<dbReference type="AlphaFoldDB" id="A0A6N4TN09"/>
<keyword evidence="1" id="KW-0472">Membrane</keyword>
<dbReference type="Gene3D" id="3.40.50.300">
    <property type="entry name" value="P-loop containing nucleotide triphosphate hydrolases"/>
    <property type="match status" value="1"/>
</dbReference>
<evidence type="ECO:0000256" key="1">
    <source>
        <dbReference type="SAM" id="Phobius"/>
    </source>
</evidence>
<dbReference type="KEGG" id="aarg:Aargi30884_28440"/>
<keyword evidence="1" id="KW-0812">Transmembrane</keyword>
<evidence type="ECO:0000313" key="3">
    <source>
        <dbReference type="EMBL" id="BBK23941.1"/>
    </source>
</evidence>
<dbReference type="Proteomes" id="UP000464754">
    <property type="component" value="Chromosome"/>
</dbReference>
<feature type="transmembrane region" description="Helical" evidence="1">
    <location>
        <begin position="739"/>
        <end position="756"/>
    </location>
</feature>
<feature type="transmembrane region" description="Helical" evidence="1">
    <location>
        <begin position="711"/>
        <end position="733"/>
    </location>
</feature>
<sequence length="778" mass="91613">MLKIEHVCAEPYFHDISFTLEDYGMISISSSDSESEKLLADIFCGIQSIQKGKFQIDDFSVCKETLLEYRKHYVSSLVSDFQIIKNKCVKDVVCMHLSYEEQAYYEIMNLWDLYTIEKETMQDLSFEQCFRVLLARCMLKESKVLVFYPDSTPLSLKEREYVYELLQKCSEYMLVIIIGDKKASYYADRSIEFHDGYLESDDQGIILKNKKQIKQGKVKPYSYPSFLSYRYRYRFVYRALRVVMILILGCFSLFFLCTNLNVVDMQMKILEKHGQQHFLIEKHAQDFLGNIYPRQYMQFQDKDIKELEKNIKGNVMVSYAPVDFYMANAYLNGIYTTNNVPFVSTMGVYEAENMEDTGIKLVSGYYPKEYNEAALTLDAARYLINEQGTSFENYLGKVFYWYGIPLRISGIVEEISYEHAKEKQMPYMNDTYLFVKKGFIQHHPLSNMQSFPLSSKRMLINNRSYEINRFSENPHYLYYTNGSMVLNSLDTLKENEVVLDFQSAVLLGFPYHRIFFDENKTYEEKIWEYLVYIEQWINQSIRVQAYTISTNPDASAFFQKDFIIKGFLLPDDDEIEQGYIDDNATIYMKQSVLEPYVQSGAGIQNVMYYGKKDQLESTLHFLYTNDTYDAVLPSDDVFRLLVLDIQDLSIFLLGSSVCLLLLYGIVMMWLLKRTMKHMKEEMSIWYAYGNSRKSIQKEYEKTFLKYIKKDVWTGLCVSLFFSFIYLILLVWKLEAMPQQFLYLGMILLVSISIYFLKKGVLLYVLHKEAVLPDWYAND</sequence>
<dbReference type="InterPro" id="IPR027417">
    <property type="entry name" value="P-loop_NTPase"/>
</dbReference>
<dbReference type="PROSITE" id="PS50893">
    <property type="entry name" value="ABC_TRANSPORTER_2"/>
    <property type="match status" value="1"/>
</dbReference>
<feature type="domain" description="ABC transporter" evidence="2">
    <location>
        <begin position="2"/>
        <end position="220"/>
    </location>
</feature>
<feature type="transmembrane region" description="Helical" evidence="1">
    <location>
        <begin position="235"/>
        <end position="256"/>
    </location>
</feature>
<accession>A0A6N4TN09</accession>
<keyword evidence="4" id="KW-1185">Reference proteome</keyword>
<dbReference type="GO" id="GO:0005524">
    <property type="term" value="F:ATP binding"/>
    <property type="evidence" value="ECO:0007669"/>
    <property type="project" value="InterPro"/>
</dbReference>